<name>B9SXE0_RICCO</name>
<dbReference type="FunFam" id="3.30.420.110:FF:000024">
    <property type="entry name" value="DNA mismatch repair protein MSH4"/>
    <property type="match status" value="1"/>
</dbReference>
<dbReference type="Gene3D" id="3.30.420.110">
    <property type="entry name" value="MutS, connector domain"/>
    <property type="match status" value="1"/>
</dbReference>
<dbReference type="Proteomes" id="UP000008311">
    <property type="component" value="Unassembled WGS sequence"/>
</dbReference>
<dbReference type="GO" id="GO:0006298">
    <property type="term" value="P:mismatch repair"/>
    <property type="evidence" value="ECO:0007669"/>
    <property type="project" value="InterPro"/>
</dbReference>
<reference evidence="2" key="1">
    <citation type="journal article" date="2010" name="Nat. Biotechnol.">
        <title>Draft genome sequence of the oilseed species Ricinus communis.</title>
        <authorList>
            <person name="Chan A.P."/>
            <person name="Crabtree J."/>
            <person name="Zhao Q."/>
            <person name="Lorenzi H."/>
            <person name="Orvis J."/>
            <person name="Puiu D."/>
            <person name="Melake-Berhan A."/>
            <person name="Jones K.M."/>
            <person name="Redman J."/>
            <person name="Chen G."/>
            <person name="Cahoon E.B."/>
            <person name="Gedil M."/>
            <person name="Stanke M."/>
            <person name="Haas B.J."/>
            <person name="Wortman J.R."/>
            <person name="Fraser-Liggett C.M."/>
            <person name="Ravel J."/>
            <person name="Rabinowicz P.D."/>
        </authorList>
    </citation>
    <scope>NUCLEOTIDE SEQUENCE [LARGE SCALE GENOMIC DNA]</scope>
    <source>
        <strain evidence="2">cv. Hale</strain>
    </source>
</reference>
<proteinExistence type="predicted"/>
<sequence length="211" mass="23369">MEEDGGERSSIVISLIENRAKEVGMAAFDLRSASLHLSQYIETSSSYQNTKTLLQFYDPMVVIVPPNKMAPDGMVGVSELVDRFYALVKKVVMARGCFDDTKGAVLIKSLAATEPSALGLDTYYKQYYLCLAAAAATMKWIEAEKGVIVTNHSLLGLGRVKGITDVGFFSFQPYKYSKSYFSHILGTLLGTCQECLEWTYDPLIFSSSLEY</sequence>
<dbReference type="EMBL" id="EQ974222">
    <property type="protein sequence ID" value="EEF31728.1"/>
    <property type="molecule type" value="Genomic_DNA"/>
</dbReference>
<keyword evidence="2" id="KW-1185">Reference proteome</keyword>
<dbReference type="GO" id="GO:0030983">
    <property type="term" value="F:mismatched DNA binding"/>
    <property type="evidence" value="ECO:0007669"/>
    <property type="project" value="InterPro"/>
</dbReference>
<dbReference type="eggNOG" id="KOG0220">
    <property type="taxonomic scope" value="Eukaryota"/>
</dbReference>
<dbReference type="AlphaFoldDB" id="B9SXE0"/>
<gene>
    <name evidence="1" type="ORF">RCOM_1388980</name>
</gene>
<evidence type="ECO:0000313" key="1">
    <source>
        <dbReference type="EMBL" id="EEF31728.1"/>
    </source>
</evidence>
<dbReference type="STRING" id="3988.B9SXE0"/>
<protein>
    <submittedName>
        <fullName evidence="1">Uncharacterized protein</fullName>
    </submittedName>
</protein>
<dbReference type="GO" id="GO:0005524">
    <property type="term" value="F:ATP binding"/>
    <property type="evidence" value="ECO:0007669"/>
    <property type="project" value="InterPro"/>
</dbReference>
<accession>B9SXE0</accession>
<evidence type="ECO:0000313" key="2">
    <source>
        <dbReference type="Proteomes" id="UP000008311"/>
    </source>
</evidence>
<organism evidence="1 2">
    <name type="scientific">Ricinus communis</name>
    <name type="common">Castor bean</name>
    <dbReference type="NCBI Taxonomy" id="3988"/>
    <lineage>
        <taxon>Eukaryota</taxon>
        <taxon>Viridiplantae</taxon>
        <taxon>Streptophyta</taxon>
        <taxon>Embryophyta</taxon>
        <taxon>Tracheophyta</taxon>
        <taxon>Spermatophyta</taxon>
        <taxon>Magnoliopsida</taxon>
        <taxon>eudicotyledons</taxon>
        <taxon>Gunneridae</taxon>
        <taxon>Pentapetalae</taxon>
        <taxon>rosids</taxon>
        <taxon>fabids</taxon>
        <taxon>Malpighiales</taxon>
        <taxon>Euphorbiaceae</taxon>
        <taxon>Acalyphoideae</taxon>
        <taxon>Acalypheae</taxon>
        <taxon>Ricinus</taxon>
    </lineage>
</organism>
<dbReference type="InParanoid" id="B9SXE0"/>
<dbReference type="InterPro" id="IPR036678">
    <property type="entry name" value="MutS_con_dom_sf"/>
</dbReference>